<keyword evidence="2" id="KW-1185">Reference proteome</keyword>
<name>A0ABN8SDP6_9CNID</name>
<protein>
    <submittedName>
        <fullName evidence="1">Uncharacterized protein</fullName>
    </submittedName>
</protein>
<accession>A0ABN8SDP6</accession>
<sequence length="81" mass="9673">MHHFTQLGFTDNLELKEEESNRNRLNTLLMLKIETTLKIKKNQAIMYWIIVVKVRIASYGTATNIKLFIRNTQRYSCLTRR</sequence>
<dbReference type="Proteomes" id="UP001159405">
    <property type="component" value="Unassembled WGS sequence"/>
</dbReference>
<gene>
    <name evidence="1" type="ORF">PLOB_00044685</name>
</gene>
<dbReference type="EMBL" id="CALNXK010000768">
    <property type="protein sequence ID" value="CAH3189827.1"/>
    <property type="molecule type" value="Genomic_DNA"/>
</dbReference>
<evidence type="ECO:0000313" key="2">
    <source>
        <dbReference type="Proteomes" id="UP001159405"/>
    </source>
</evidence>
<reference evidence="1 2" key="1">
    <citation type="submission" date="2022-05" db="EMBL/GenBank/DDBJ databases">
        <authorList>
            <consortium name="Genoscope - CEA"/>
            <person name="William W."/>
        </authorList>
    </citation>
    <scope>NUCLEOTIDE SEQUENCE [LARGE SCALE GENOMIC DNA]</scope>
</reference>
<proteinExistence type="predicted"/>
<organism evidence="1 2">
    <name type="scientific">Porites lobata</name>
    <dbReference type="NCBI Taxonomy" id="104759"/>
    <lineage>
        <taxon>Eukaryota</taxon>
        <taxon>Metazoa</taxon>
        <taxon>Cnidaria</taxon>
        <taxon>Anthozoa</taxon>
        <taxon>Hexacorallia</taxon>
        <taxon>Scleractinia</taxon>
        <taxon>Fungiina</taxon>
        <taxon>Poritidae</taxon>
        <taxon>Porites</taxon>
    </lineage>
</organism>
<comment type="caution">
    <text evidence="1">The sequence shown here is derived from an EMBL/GenBank/DDBJ whole genome shotgun (WGS) entry which is preliminary data.</text>
</comment>
<evidence type="ECO:0000313" key="1">
    <source>
        <dbReference type="EMBL" id="CAH3189827.1"/>
    </source>
</evidence>